<evidence type="ECO:0000256" key="1">
    <source>
        <dbReference type="ARBA" id="ARBA00001947"/>
    </source>
</evidence>
<feature type="chain" id="PRO_5033098556" description="Carbonic anhydrase" evidence="12">
    <location>
        <begin position="18"/>
        <end position="350"/>
    </location>
</feature>
<evidence type="ECO:0000256" key="3">
    <source>
        <dbReference type="ARBA" id="ARBA00010718"/>
    </source>
</evidence>
<dbReference type="EMBL" id="CAJHUB010000769">
    <property type="protein sequence ID" value="CAD7689314.1"/>
    <property type="molecule type" value="Genomic_DNA"/>
</dbReference>
<evidence type="ECO:0000256" key="10">
    <source>
        <dbReference type="ARBA" id="ARBA00025355"/>
    </source>
</evidence>
<evidence type="ECO:0000313" key="15">
    <source>
        <dbReference type="Proteomes" id="UP000645828"/>
    </source>
</evidence>
<evidence type="ECO:0000259" key="13">
    <source>
        <dbReference type="PROSITE" id="PS51144"/>
    </source>
</evidence>
<name>A0A811ZLU3_NYCPR</name>
<comment type="catalytic activity">
    <reaction evidence="11 12">
        <text>hydrogencarbonate + H(+) = CO2 + H2O</text>
        <dbReference type="Rhea" id="RHEA:10748"/>
        <dbReference type="ChEBI" id="CHEBI:15377"/>
        <dbReference type="ChEBI" id="CHEBI:15378"/>
        <dbReference type="ChEBI" id="CHEBI:16526"/>
        <dbReference type="ChEBI" id="CHEBI:17544"/>
        <dbReference type="EC" id="4.2.1.1"/>
    </reaction>
</comment>
<keyword evidence="9 12" id="KW-0456">Lyase</keyword>
<dbReference type="AlphaFoldDB" id="A0A811ZLU3"/>
<keyword evidence="5 12" id="KW-0479">Metal-binding</keyword>
<dbReference type="PANTHER" id="PTHR18952:SF110">
    <property type="entry name" value="CARBONIC ANHYDRASE 6"/>
    <property type="match status" value="1"/>
</dbReference>
<comment type="cofactor">
    <cofactor evidence="1 12">
        <name>Zn(2+)</name>
        <dbReference type="ChEBI" id="CHEBI:29105"/>
    </cofactor>
</comment>
<dbReference type="InterPro" id="IPR001148">
    <property type="entry name" value="CA_dom"/>
</dbReference>
<dbReference type="SMART" id="SM01057">
    <property type="entry name" value="Carb_anhydrase"/>
    <property type="match status" value="1"/>
</dbReference>
<dbReference type="Proteomes" id="UP000645828">
    <property type="component" value="Unassembled WGS sequence"/>
</dbReference>
<keyword evidence="15" id="KW-1185">Reference proteome</keyword>
<dbReference type="InterPro" id="IPR023561">
    <property type="entry name" value="Carbonic_anhydrase_a-class"/>
</dbReference>
<reference evidence="14" key="1">
    <citation type="submission" date="2020-12" db="EMBL/GenBank/DDBJ databases">
        <authorList>
            <consortium name="Molecular Ecology Group"/>
        </authorList>
    </citation>
    <scope>NUCLEOTIDE SEQUENCE</scope>
    <source>
        <strain evidence="14">TBG_1078</strain>
    </source>
</reference>
<evidence type="ECO:0000256" key="2">
    <source>
        <dbReference type="ARBA" id="ARBA00004613"/>
    </source>
</evidence>
<dbReference type="Gene3D" id="3.10.200.10">
    <property type="entry name" value="Alpha carbonic anhydrase"/>
    <property type="match status" value="1"/>
</dbReference>
<dbReference type="PANTHER" id="PTHR18952">
    <property type="entry name" value="CARBONIC ANHYDRASE"/>
    <property type="match status" value="1"/>
</dbReference>
<evidence type="ECO:0000256" key="12">
    <source>
        <dbReference type="RuleBase" id="RU367011"/>
    </source>
</evidence>
<keyword evidence="12" id="KW-0732">Signal</keyword>
<evidence type="ECO:0000256" key="6">
    <source>
        <dbReference type="ARBA" id="ARBA00022833"/>
    </source>
</evidence>
<dbReference type="PROSITE" id="PS51144">
    <property type="entry name" value="ALPHA_CA_2"/>
    <property type="match status" value="1"/>
</dbReference>
<evidence type="ECO:0000256" key="9">
    <source>
        <dbReference type="ARBA" id="ARBA00023239"/>
    </source>
</evidence>
<dbReference type="Pfam" id="PF00194">
    <property type="entry name" value="Carb_anhydrase"/>
    <property type="match status" value="1"/>
</dbReference>
<sequence length="350" mass="40052">MRALALLLALPLLGARAQHGSLWTYSEGALDQVHWPREYPTCGGIRQSPIDLQRRKVQYNPSLKALKLTGYRIQVGEFPMINNGHTVQISLPPTMRMTASDGTEYIAQQMHFHWGGASSEISGSEHTIDGIRFVAEIHIVHYNSKYKSYDIAQHEPDGLAVLAALVKVEDYGENTYYSNFISHLNNIRYPGQSTVLSGLDIEDMLPENTHHYYTYRGSLTTPPCTENVHWFVLVHHVRLSSTQTWKLENSILDHQNKTLHSDYRRIQPLNGRVVETNFVNLPSQVSGCPTFCFHEDHQSLDLPVLTLLFIAYNLGSEFQFYVNKLNNELEYLRRLLGKTKVEKKLHRHQA</sequence>
<keyword evidence="4" id="KW-0964">Secreted</keyword>
<protein>
    <recommendedName>
        <fullName evidence="12">Carbonic anhydrase</fullName>
        <ecNumber evidence="12">4.2.1.1</ecNumber>
    </recommendedName>
</protein>
<proteinExistence type="inferred from homology"/>
<dbReference type="PROSITE" id="PS00162">
    <property type="entry name" value="ALPHA_CA_1"/>
    <property type="match status" value="1"/>
</dbReference>
<keyword evidence="8" id="KW-0325">Glycoprotein</keyword>
<dbReference type="SUPFAM" id="SSF51069">
    <property type="entry name" value="Carbonic anhydrase"/>
    <property type="match status" value="1"/>
</dbReference>
<evidence type="ECO:0000313" key="14">
    <source>
        <dbReference type="EMBL" id="CAD7689314.1"/>
    </source>
</evidence>
<accession>A0A811ZLU3</accession>
<feature type="signal peptide" evidence="12">
    <location>
        <begin position="1"/>
        <end position="17"/>
    </location>
</feature>
<gene>
    <name evidence="14" type="ORF">NYPRO_LOCUS22108</name>
</gene>
<keyword evidence="7" id="KW-1015">Disulfide bond</keyword>
<evidence type="ECO:0000256" key="11">
    <source>
        <dbReference type="ARBA" id="ARBA00048348"/>
    </source>
</evidence>
<evidence type="ECO:0000256" key="8">
    <source>
        <dbReference type="ARBA" id="ARBA00023180"/>
    </source>
</evidence>
<dbReference type="InterPro" id="IPR036398">
    <property type="entry name" value="CA_dom_sf"/>
</dbReference>
<evidence type="ECO:0000256" key="7">
    <source>
        <dbReference type="ARBA" id="ARBA00023157"/>
    </source>
</evidence>
<organism evidence="14 15">
    <name type="scientific">Nyctereutes procyonoides</name>
    <name type="common">Raccoon dog</name>
    <name type="synonym">Canis procyonoides</name>
    <dbReference type="NCBI Taxonomy" id="34880"/>
    <lineage>
        <taxon>Eukaryota</taxon>
        <taxon>Metazoa</taxon>
        <taxon>Chordata</taxon>
        <taxon>Craniata</taxon>
        <taxon>Vertebrata</taxon>
        <taxon>Euteleostomi</taxon>
        <taxon>Mammalia</taxon>
        <taxon>Eutheria</taxon>
        <taxon>Laurasiatheria</taxon>
        <taxon>Carnivora</taxon>
        <taxon>Caniformia</taxon>
        <taxon>Canidae</taxon>
        <taxon>Nyctereutes</taxon>
    </lineage>
</organism>
<comment type="similarity">
    <text evidence="3 12">Belongs to the alpha-carbonic anhydrase family.</text>
</comment>
<comment type="caution">
    <text evidence="14">The sequence shown here is derived from an EMBL/GenBank/DDBJ whole genome shotgun (WGS) entry which is preliminary data.</text>
</comment>
<feature type="domain" description="Alpha-carbonic anhydrase" evidence="13">
    <location>
        <begin position="21"/>
        <end position="278"/>
    </location>
</feature>
<comment type="subcellular location">
    <subcellularLocation>
        <location evidence="2">Secreted</location>
    </subcellularLocation>
</comment>
<dbReference type="InterPro" id="IPR018338">
    <property type="entry name" value="Carbonic_anhydrase_a-class_CS"/>
</dbReference>
<dbReference type="FunFam" id="3.10.200.10:FF:000003">
    <property type="entry name" value="Carbonic anhydrase 12"/>
    <property type="match status" value="1"/>
</dbReference>
<evidence type="ECO:0000256" key="4">
    <source>
        <dbReference type="ARBA" id="ARBA00022525"/>
    </source>
</evidence>
<dbReference type="GO" id="GO:0008270">
    <property type="term" value="F:zinc ion binding"/>
    <property type="evidence" value="ECO:0007669"/>
    <property type="project" value="UniProtKB-UniRule"/>
</dbReference>
<comment type="function">
    <text evidence="10">Reversible hydration of carbon dioxide. Its role in saliva is unknown.</text>
</comment>
<dbReference type="GO" id="GO:0004089">
    <property type="term" value="F:carbonate dehydratase activity"/>
    <property type="evidence" value="ECO:0007669"/>
    <property type="project" value="UniProtKB-UniRule"/>
</dbReference>
<evidence type="ECO:0000256" key="5">
    <source>
        <dbReference type="ARBA" id="ARBA00022723"/>
    </source>
</evidence>
<dbReference type="EC" id="4.2.1.1" evidence="12"/>
<dbReference type="GO" id="GO:0005615">
    <property type="term" value="C:extracellular space"/>
    <property type="evidence" value="ECO:0007669"/>
    <property type="project" value="TreeGrafter"/>
</dbReference>
<keyword evidence="6 12" id="KW-0862">Zinc</keyword>